<proteinExistence type="predicted"/>
<evidence type="ECO:0000313" key="2">
    <source>
        <dbReference type="EMBL" id="KAK6977405.1"/>
    </source>
</evidence>
<dbReference type="AlphaFoldDB" id="A0AAV9ZBL7"/>
<evidence type="ECO:0000313" key="3">
    <source>
        <dbReference type="Proteomes" id="UP001362999"/>
    </source>
</evidence>
<keyword evidence="3" id="KW-1185">Reference proteome</keyword>
<dbReference type="Proteomes" id="UP001362999">
    <property type="component" value="Unassembled WGS sequence"/>
</dbReference>
<reference evidence="2 3" key="1">
    <citation type="journal article" date="2024" name="J Genomics">
        <title>Draft genome sequencing and assembly of Favolaschia claudopus CIRM-BRFM 2984 isolated from oak limbs.</title>
        <authorList>
            <person name="Navarro D."/>
            <person name="Drula E."/>
            <person name="Chaduli D."/>
            <person name="Cazenave R."/>
            <person name="Ahrendt S."/>
            <person name="Wang J."/>
            <person name="Lipzen A."/>
            <person name="Daum C."/>
            <person name="Barry K."/>
            <person name="Grigoriev I.V."/>
            <person name="Favel A."/>
            <person name="Rosso M.N."/>
            <person name="Martin F."/>
        </authorList>
    </citation>
    <scope>NUCLEOTIDE SEQUENCE [LARGE SCALE GENOMIC DNA]</scope>
    <source>
        <strain evidence="2 3">CIRM-BRFM 2984</strain>
    </source>
</reference>
<protein>
    <submittedName>
        <fullName evidence="2">Uncharacterized protein</fullName>
    </submittedName>
</protein>
<feature type="region of interest" description="Disordered" evidence="1">
    <location>
        <begin position="74"/>
        <end position="94"/>
    </location>
</feature>
<comment type="caution">
    <text evidence="2">The sequence shown here is derived from an EMBL/GenBank/DDBJ whole genome shotgun (WGS) entry which is preliminary data.</text>
</comment>
<evidence type="ECO:0000256" key="1">
    <source>
        <dbReference type="SAM" id="MobiDB-lite"/>
    </source>
</evidence>
<sequence>MSPYGLLLRPGYARGRSQLLPLFYAAYLSLDLKPMASDSHLPRRYIRCLYLPCYLLPILHPLRISACARGGVPDDDQYQKRPDDRPTPPHYADSNTTLGMAGCISYGDNDGGFSRPPPCLAHICVLPHPPRLSNVRPPPVLVDLVVHAEAGLPTCIALTIVMARAAVPRHNPYPQGARALGAAYTATLTSSCRHPLTLGRSRPPVKSRSRPESSTRWFFKQSPSQLGAGMRLRVPLLLLSPRRRSYVSRIRIDDASA</sequence>
<name>A0AAV9ZBL7_9AGAR</name>
<organism evidence="2 3">
    <name type="scientific">Favolaschia claudopus</name>
    <dbReference type="NCBI Taxonomy" id="2862362"/>
    <lineage>
        <taxon>Eukaryota</taxon>
        <taxon>Fungi</taxon>
        <taxon>Dikarya</taxon>
        <taxon>Basidiomycota</taxon>
        <taxon>Agaricomycotina</taxon>
        <taxon>Agaricomycetes</taxon>
        <taxon>Agaricomycetidae</taxon>
        <taxon>Agaricales</taxon>
        <taxon>Marasmiineae</taxon>
        <taxon>Mycenaceae</taxon>
        <taxon>Favolaschia</taxon>
    </lineage>
</organism>
<accession>A0AAV9ZBL7</accession>
<gene>
    <name evidence="2" type="ORF">R3P38DRAFT_3237329</name>
</gene>
<feature type="region of interest" description="Disordered" evidence="1">
    <location>
        <begin position="195"/>
        <end position="216"/>
    </location>
</feature>
<dbReference type="EMBL" id="JAWWNJ010000169">
    <property type="protein sequence ID" value="KAK6977405.1"/>
    <property type="molecule type" value="Genomic_DNA"/>
</dbReference>
<feature type="compositionally biased region" description="Basic and acidic residues" evidence="1">
    <location>
        <begin position="77"/>
        <end position="87"/>
    </location>
</feature>